<dbReference type="Gene3D" id="3.40.50.150">
    <property type="entry name" value="Vaccinia Virus protein VP39"/>
    <property type="match status" value="1"/>
</dbReference>
<dbReference type="GeneID" id="37063262"/>
<keyword evidence="2" id="KW-1185">Reference proteome</keyword>
<dbReference type="InterPro" id="IPR029063">
    <property type="entry name" value="SAM-dependent_MTases_sf"/>
</dbReference>
<comment type="caution">
    <text evidence="1">The sequence shown here is derived from an EMBL/GenBank/DDBJ whole genome shotgun (WGS) entry which is preliminary data.</text>
</comment>
<reference evidence="1 2" key="1">
    <citation type="submission" date="2016-12" db="EMBL/GenBank/DDBJ databases">
        <title>The genomes of Aspergillus section Nigri reveals drivers in fungal speciation.</title>
        <authorList>
            <consortium name="DOE Joint Genome Institute"/>
            <person name="Vesth T.C."/>
            <person name="Nybo J."/>
            <person name="Theobald S."/>
            <person name="Brandl J."/>
            <person name="Frisvad J.C."/>
            <person name="Nielsen K.F."/>
            <person name="Lyhne E.K."/>
            <person name="Kogle M.E."/>
            <person name="Kuo A."/>
            <person name="Riley R."/>
            <person name="Clum A."/>
            <person name="Nolan M."/>
            <person name="Lipzen A."/>
            <person name="Salamov A."/>
            <person name="Henrissat B."/>
            <person name="Wiebenga A."/>
            <person name="De Vries R.P."/>
            <person name="Grigoriev I.V."/>
            <person name="Mortensen U.H."/>
            <person name="Andersen M.R."/>
            <person name="Baker S.E."/>
        </authorList>
    </citation>
    <scope>NUCLEOTIDE SEQUENCE [LARGE SCALE GENOMIC DNA]</scope>
    <source>
        <strain evidence="1 2">CBS 117.55</strain>
    </source>
</reference>
<sequence>MAYADDYVLGRALSDSVRLDAQHLLWKLHTGYTLHPQIPVRADMKVAELGTGTAIWLFDLSKDLPPATQLHGFDISGDQFPAPELWPSNVSLGLLNSLVDPPPSLTGQYDVVHVRMWASNIKDGNLAPLVSHIAKLLKPGGYVQWEEADLVHQVIAGAKAERFGEKVPALFRKAGLDYSWASAIHDHLEQARLGVLESRTDRFQPFLVQKCTDTYLLALAEILRGIGLTCAEDVLPLLREREADLRELSALHNKGIIYNWSPIKSLAQKGE</sequence>
<dbReference type="Pfam" id="PF13489">
    <property type="entry name" value="Methyltransf_23"/>
    <property type="match status" value="1"/>
</dbReference>
<dbReference type="EMBL" id="MSFL01000009">
    <property type="protein sequence ID" value="PWY84763.1"/>
    <property type="molecule type" value="Genomic_DNA"/>
</dbReference>
<dbReference type="RefSeq" id="XP_025400105.1">
    <property type="nucleotide sequence ID" value="XM_025541025.1"/>
</dbReference>
<evidence type="ECO:0000313" key="1">
    <source>
        <dbReference type="EMBL" id="PWY84763.1"/>
    </source>
</evidence>
<accession>A0A317WEF2</accession>
<dbReference type="SUPFAM" id="SSF53335">
    <property type="entry name" value="S-adenosyl-L-methionine-dependent methyltransferases"/>
    <property type="match status" value="1"/>
</dbReference>
<evidence type="ECO:0008006" key="3">
    <source>
        <dbReference type="Google" id="ProtNLM"/>
    </source>
</evidence>
<dbReference type="AlphaFoldDB" id="A0A317WEF2"/>
<dbReference type="STRING" id="1448321.A0A317WEF2"/>
<organism evidence="1 2">
    <name type="scientific">Aspergillus heteromorphus CBS 117.55</name>
    <dbReference type="NCBI Taxonomy" id="1448321"/>
    <lineage>
        <taxon>Eukaryota</taxon>
        <taxon>Fungi</taxon>
        <taxon>Dikarya</taxon>
        <taxon>Ascomycota</taxon>
        <taxon>Pezizomycotina</taxon>
        <taxon>Eurotiomycetes</taxon>
        <taxon>Eurotiomycetidae</taxon>
        <taxon>Eurotiales</taxon>
        <taxon>Aspergillaceae</taxon>
        <taxon>Aspergillus</taxon>
        <taxon>Aspergillus subgen. Circumdati</taxon>
    </lineage>
</organism>
<gene>
    <name evidence="1" type="ORF">BO70DRAFT_334628</name>
</gene>
<proteinExistence type="predicted"/>
<protein>
    <recommendedName>
        <fullName evidence="3">S-adenosyl-L-methionine-dependent methyltransferase</fullName>
    </recommendedName>
</protein>
<dbReference type="VEuPathDB" id="FungiDB:BO70DRAFT_334628"/>
<dbReference type="Proteomes" id="UP000247233">
    <property type="component" value="Unassembled WGS sequence"/>
</dbReference>
<evidence type="ECO:0000313" key="2">
    <source>
        <dbReference type="Proteomes" id="UP000247233"/>
    </source>
</evidence>
<dbReference type="OrthoDB" id="417697at2759"/>
<name>A0A317WEF2_9EURO</name>
<dbReference type="CDD" id="cd02440">
    <property type="entry name" value="AdoMet_MTases"/>
    <property type="match status" value="1"/>
</dbReference>